<evidence type="ECO:0000256" key="3">
    <source>
        <dbReference type="ARBA" id="ARBA00022989"/>
    </source>
</evidence>
<dbReference type="VEuPathDB" id="FungiDB:P175DRAFT_0532610"/>
<feature type="transmembrane region" description="Helical" evidence="7">
    <location>
        <begin position="141"/>
        <end position="168"/>
    </location>
</feature>
<evidence type="ECO:0000259" key="8">
    <source>
        <dbReference type="Pfam" id="PF20684"/>
    </source>
</evidence>
<feature type="compositionally biased region" description="Polar residues" evidence="6">
    <location>
        <begin position="289"/>
        <end position="308"/>
    </location>
</feature>
<reference evidence="9 10" key="1">
    <citation type="submission" date="2015-02" db="EMBL/GenBank/DDBJ databases">
        <title>Draft Genome Sequences of Two Closely-Related Aflatoxigenic Aspergillus Species Obtained from the Cote d'Ivoire.</title>
        <authorList>
            <person name="Moore G.G."/>
            <person name="Beltz S.B."/>
            <person name="Mack B.M."/>
        </authorList>
    </citation>
    <scope>NUCLEOTIDE SEQUENCE [LARGE SCALE GENOMIC DNA]</scope>
    <source>
        <strain evidence="9 10">SRRC1432</strain>
    </source>
</reference>
<dbReference type="OrthoDB" id="5283415at2759"/>
<comment type="similarity">
    <text evidence="5">Belongs to the SAT4 family.</text>
</comment>
<accession>A0A0F8WQD1</accession>
<feature type="transmembrane region" description="Helical" evidence="7">
    <location>
        <begin position="109"/>
        <end position="129"/>
    </location>
</feature>
<name>A0A0F8WQD1_9EURO</name>
<feature type="transmembrane region" description="Helical" evidence="7">
    <location>
        <begin position="217"/>
        <end position="242"/>
    </location>
</feature>
<organism evidence="9 10">
    <name type="scientific">Aspergillus ochraceoroseus</name>
    <dbReference type="NCBI Taxonomy" id="138278"/>
    <lineage>
        <taxon>Eukaryota</taxon>
        <taxon>Fungi</taxon>
        <taxon>Dikarya</taxon>
        <taxon>Ascomycota</taxon>
        <taxon>Pezizomycotina</taxon>
        <taxon>Eurotiomycetes</taxon>
        <taxon>Eurotiomycetidae</taxon>
        <taxon>Eurotiales</taxon>
        <taxon>Aspergillaceae</taxon>
        <taxon>Aspergillus</taxon>
        <taxon>Aspergillus subgen. Nidulantes</taxon>
    </lineage>
</organism>
<proteinExistence type="inferred from homology"/>
<keyword evidence="4 7" id="KW-0472">Membrane</keyword>
<feature type="region of interest" description="Disordered" evidence="6">
    <location>
        <begin position="289"/>
        <end position="325"/>
    </location>
</feature>
<evidence type="ECO:0000256" key="7">
    <source>
        <dbReference type="SAM" id="Phobius"/>
    </source>
</evidence>
<gene>
    <name evidence="9" type="ORF">AOCH_000567</name>
</gene>
<keyword evidence="10" id="KW-1185">Reference proteome</keyword>
<keyword evidence="2 7" id="KW-0812">Transmembrane</keyword>
<evidence type="ECO:0000256" key="5">
    <source>
        <dbReference type="ARBA" id="ARBA00038359"/>
    </source>
</evidence>
<dbReference type="EMBL" id="JYKN01001580">
    <property type="protein sequence ID" value="KKK19860.1"/>
    <property type="molecule type" value="Genomic_DNA"/>
</dbReference>
<evidence type="ECO:0000256" key="6">
    <source>
        <dbReference type="SAM" id="MobiDB-lite"/>
    </source>
</evidence>
<dbReference type="PANTHER" id="PTHR33048:SF129">
    <property type="entry name" value="INTEGRAL MEMBRANE PROTEIN-RELATED"/>
    <property type="match status" value="1"/>
</dbReference>
<dbReference type="PANTHER" id="PTHR33048">
    <property type="entry name" value="PTH11-LIKE INTEGRAL MEMBRANE PROTEIN (AFU_ORTHOLOGUE AFUA_5G11245)"/>
    <property type="match status" value="1"/>
</dbReference>
<dbReference type="Pfam" id="PF20684">
    <property type="entry name" value="Fung_rhodopsin"/>
    <property type="match status" value="1"/>
</dbReference>
<evidence type="ECO:0000256" key="1">
    <source>
        <dbReference type="ARBA" id="ARBA00004141"/>
    </source>
</evidence>
<dbReference type="Proteomes" id="UP000034947">
    <property type="component" value="Unassembled WGS sequence"/>
</dbReference>
<comment type="caution">
    <text evidence="9">The sequence shown here is derived from an EMBL/GenBank/DDBJ whole genome shotgun (WGS) entry which is preliminary data.</text>
</comment>
<dbReference type="AlphaFoldDB" id="A0A0F8WQD1"/>
<evidence type="ECO:0000256" key="4">
    <source>
        <dbReference type="ARBA" id="ARBA00023136"/>
    </source>
</evidence>
<feature type="domain" description="Rhodopsin" evidence="8">
    <location>
        <begin position="43"/>
        <end position="281"/>
    </location>
</feature>
<dbReference type="GO" id="GO:0016020">
    <property type="term" value="C:membrane"/>
    <property type="evidence" value="ECO:0007669"/>
    <property type="project" value="UniProtKB-SubCell"/>
</dbReference>
<evidence type="ECO:0000313" key="9">
    <source>
        <dbReference type="EMBL" id="KKK19860.1"/>
    </source>
</evidence>
<dbReference type="InterPro" id="IPR049326">
    <property type="entry name" value="Rhodopsin_dom_fungi"/>
</dbReference>
<protein>
    <recommendedName>
        <fullName evidence="8">Rhodopsin domain-containing protein</fullName>
    </recommendedName>
</protein>
<sequence>MSTYPMSHPDSYLTEDQGSYAVTGMAACNAVATCAVMARVYVRAYTRGLSIQDLGWDDALIILAMFVGWALMALSYMVTKYGAGRHREALIENPTIMVNMYKWLVTAQLVYMLNLWICRMSGIAFYVRVNRMPRFKLYLRISYGFVTGAFVTQILIIALQCMPLAALWGEAEGQCMGSDIRYISTSVPTFLCDLLVILLPVNIILKIKDKMTRSIALGFVLYFGTFVIVTSVCRIIAIATALKDPEDITWYFSAVMAWSCAEIATGIVVLSLPVLKGLFSRLRDKYSSRMDQSSSNDGIRPKSNSCSGQRRVFEGPNTIPNKTQVDTACNTSEEQLWLDKTDDIRVVDTVQVDISQRKGLR</sequence>
<keyword evidence="3 7" id="KW-1133">Transmembrane helix</keyword>
<feature type="transmembrane region" description="Helical" evidence="7">
    <location>
        <begin position="54"/>
        <end position="78"/>
    </location>
</feature>
<feature type="transmembrane region" description="Helical" evidence="7">
    <location>
        <begin position="180"/>
        <end position="205"/>
    </location>
</feature>
<feature type="transmembrane region" description="Helical" evidence="7">
    <location>
        <begin position="248"/>
        <end position="275"/>
    </location>
</feature>
<dbReference type="InterPro" id="IPR052337">
    <property type="entry name" value="SAT4-like"/>
</dbReference>
<evidence type="ECO:0000313" key="10">
    <source>
        <dbReference type="Proteomes" id="UP000034947"/>
    </source>
</evidence>
<comment type="subcellular location">
    <subcellularLocation>
        <location evidence="1">Membrane</location>
        <topology evidence="1">Multi-pass membrane protein</topology>
    </subcellularLocation>
</comment>
<feature type="transmembrane region" description="Helical" evidence="7">
    <location>
        <begin position="20"/>
        <end position="42"/>
    </location>
</feature>
<evidence type="ECO:0000256" key="2">
    <source>
        <dbReference type="ARBA" id="ARBA00022692"/>
    </source>
</evidence>